<dbReference type="EMBL" id="BMMS01000048">
    <property type="protein sequence ID" value="GGO99769.1"/>
    <property type="molecule type" value="Genomic_DNA"/>
</dbReference>
<evidence type="ECO:0000313" key="2">
    <source>
        <dbReference type="Proteomes" id="UP000641932"/>
    </source>
</evidence>
<reference evidence="1" key="2">
    <citation type="submission" date="2020-09" db="EMBL/GenBank/DDBJ databases">
        <authorList>
            <person name="Sun Q."/>
            <person name="Zhou Y."/>
        </authorList>
    </citation>
    <scope>NUCLEOTIDE SEQUENCE</scope>
    <source>
        <strain evidence="1">CGMCC 4.7201</strain>
    </source>
</reference>
<dbReference type="Gene3D" id="3.40.50.150">
    <property type="entry name" value="Vaccinia Virus protein VP39"/>
    <property type="match status" value="1"/>
</dbReference>
<reference evidence="1" key="1">
    <citation type="journal article" date="2014" name="Int. J. Syst. Evol. Microbiol.">
        <title>Complete genome sequence of Corynebacterium casei LMG S-19264T (=DSM 44701T), isolated from a smear-ripened cheese.</title>
        <authorList>
            <consortium name="US DOE Joint Genome Institute (JGI-PGF)"/>
            <person name="Walter F."/>
            <person name="Albersmeier A."/>
            <person name="Kalinowski J."/>
            <person name="Ruckert C."/>
        </authorList>
    </citation>
    <scope>NUCLEOTIDE SEQUENCE</scope>
    <source>
        <strain evidence="1">CGMCC 4.7201</strain>
    </source>
</reference>
<protein>
    <recommendedName>
        <fullName evidence="3">Class I SAM-dependent methyltransferase</fullName>
    </recommendedName>
</protein>
<dbReference type="AlphaFoldDB" id="A0A917ZZ77"/>
<keyword evidence="2" id="KW-1185">Reference proteome</keyword>
<dbReference type="RefSeq" id="WP_189135573.1">
    <property type="nucleotide sequence ID" value="NZ_BMMS01000048.1"/>
</dbReference>
<gene>
    <name evidence="1" type="ORF">GCM10012280_66970</name>
</gene>
<evidence type="ECO:0008006" key="3">
    <source>
        <dbReference type="Google" id="ProtNLM"/>
    </source>
</evidence>
<organism evidence="1 2">
    <name type="scientific">Wenjunlia tyrosinilytica</name>
    <dbReference type="NCBI Taxonomy" id="1544741"/>
    <lineage>
        <taxon>Bacteria</taxon>
        <taxon>Bacillati</taxon>
        <taxon>Actinomycetota</taxon>
        <taxon>Actinomycetes</taxon>
        <taxon>Kitasatosporales</taxon>
        <taxon>Streptomycetaceae</taxon>
        <taxon>Wenjunlia</taxon>
    </lineage>
</organism>
<evidence type="ECO:0000313" key="1">
    <source>
        <dbReference type="EMBL" id="GGO99769.1"/>
    </source>
</evidence>
<accession>A0A917ZZ77</accession>
<dbReference type="InterPro" id="IPR029063">
    <property type="entry name" value="SAM-dependent_MTases_sf"/>
</dbReference>
<dbReference type="Proteomes" id="UP000641932">
    <property type="component" value="Unassembled WGS sequence"/>
</dbReference>
<proteinExistence type="predicted"/>
<sequence length="317" mass="34146">MTSAITRPVCEQGPNPESFDSALTPLLVPDASVLLSRDLRARRLDADWLLYLRADAPATAVLRISDSAMAILAGIGTCGVVSLQSQIDPRFTLGLMRNLLDVGLVLPTTWARSGEPCTITPDEVHNLRTRVAPGETTALELEDLSAYVAARSLVGTSSALLIGGRRGGTASAIALGLQASHSDAKLTFICDQEWHRQQLEAVDPTRKLPSELPRIEEQLGRAGVTELVQLLVKDSCSSDVTDEVPEVDLLYVDASHSYDTLSADLTAWLPRVRSNGIAMVHGYGNSLRPTVSSIFNRHLGSFSNFNTVQTLAMGTKK</sequence>
<dbReference type="Pfam" id="PF13578">
    <property type="entry name" value="Methyltransf_24"/>
    <property type="match status" value="1"/>
</dbReference>
<name>A0A917ZZ77_9ACTN</name>
<comment type="caution">
    <text evidence="1">The sequence shown here is derived from an EMBL/GenBank/DDBJ whole genome shotgun (WGS) entry which is preliminary data.</text>
</comment>